<keyword evidence="3" id="KW-1185">Reference proteome</keyword>
<dbReference type="InterPro" id="IPR009875">
    <property type="entry name" value="PilZ_domain"/>
</dbReference>
<sequence>MNGLLYVAGSGDASYKTRVEDLEGTALTIAAPIGAGDVEPPEEGAEFQVFWTNTTRNRSILPVRLVGITKESPKRWQLEIVGDVVRDTRRRFVRGAHGTPIHLAAAGSSRSLEIEVVDLSEGGVRCHDPERMFQIGDLVAVSLPLGAVRTDQIGVVHATRDTDDGLAEIVLTYEPEERVAQLIRQLVYSWEIEQRRRERDLADR</sequence>
<accession>A0ABN3HEX2</accession>
<dbReference type="Proteomes" id="UP001501444">
    <property type="component" value="Unassembled WGS sequence"/>
</dbReference>
<dbReference type="EMBL" id="BAAARV010000083">
    <property type="protein sequence ID" value="GAA2378146.1"/>
    <property type="molecule type" value="Genomic_DNA"/>
</dbReference>
<evidence type="ECO:0000259" key="1">
    <source>
        <dbReference type="Pfam" id="PF07238"/>
    </source>
</evidence>
<organism evidence="2 3">
    <name type="scientific">Dactylosporangium salmoneum</name>
    <dbReference type="NCBI Taxonomy" id="53361"/>
    <lineage>
        <taxon>Bacteria</taxon>
        <taxon>Bacillati</taxon>
        <taxon>Actinomycetota</taxon>
        <taxon>Actinomycetes</taxon>
        <taxon>Micromonosporales</taxon>
        <taxon>Micromonosporaceae</taxon>
        <taxon>Dactylosporangium</taxon>
    </lineage>
</organism>
<evidence type="ECO:0000313" key="3">
    <source>
        <dbReference type="Proteomes" id="UP001501444"/>
    </source>
</evidence>
<dbReference type="SUPFAM" id="SSF141371">
    <property type="entry name" value="PilZ domain-like"/>
    <property type="match status" value="1"/>
</dbReference>
<proteinExistence type="predicted"/>
<dbReference type="Pfam" id="PF07238">
    <property type="entry name" value="PilZ"/>
    <property type="match status" value="1"/>
</dbReference>
<comment type="caution">
    <text evidence="2">The sequence shown here is derived from an EMBL/GenBank/DDBJ whole genome shotgun (WGS) entry which is preliminary data.</text>
</comment>
<reference evidence="2 3" key="1">
    <citation type="journal article" date="2019" name="Int. J. Syst. Evol. Microbiol.">
        <title>The Global Catalogue of Microorganisms (GCM) 10K type strain sequencing project: providing services to taxonomists for standard genome sequencing and annotation.</title>
        <authorList>
            <consortium name="The Broad Institute Genomics Platform"/>
            <consortium name="The Broad Institute Genome Sequencing Center for Infectious Disease"/>
            <person name="Wu L."/>
            <person name="Ma J."/>
        </authorList>
    </citation>
    <scope>NUCLEOTIDE SEQUENCE [LARGE SCALE GENOMIC DNA]</scope>
    <source>
        <strain evidence="2 3">JCM 3272</strain>
    </source>
</reference>
<gene>
    <name evidence="2" type="ORF">GCM10010170_084060</name>
</gene>
<evidence type="ECO:0000313" key="2">
    <source>
        <dbReference type="EMBL" id="GAA2378146.1"/>
    </source>
</evidence>
<protein>
    <recommendedName>
        <fullName evidence="1">PilZ domain-containing protein</fullName>
    </recommendedName>
</protein>
<name>A0ABN3HEX2_9ACTN</name>
<feature type="domain" description="PilZ" evidence="1">
    <location>
        <begin position="89"/>
        <end position="188"/>
    </location>
</feature>